<feature type="transmembrane region" description="Helical" evidence="6">
    <location>
        <begin position="121"/>
        <end position="140"/>
    </location>
</feature>
<dbReference type="RefSeq" id="WP_345198147.1">
    <property type="nucleotide sequence ID" value="NZ_BAABFL010000460.1"/>
</dbReference>
<feature type="transmembrane region" description="Helical" evidence="6">
    <location>
        <begin position="265"/>
        <end position="281"/>
    </location>
</feature>
<dbReference type="InterPro" id="IPR051679">
    <property type="entry name" value="DASS-Related_Transporters"/>
</dbReference>
<feature type="transmembrane region" description="Helical" evidence="6">
    <location>
        <begin position="379"/>
        <end position="399"/>
    </location>
</feature>
<keyword evidence="4 6" id="KW-1133">Transmembrane helix</keyword>
<feature type="transmembrane region" description="Helical" evidence="6">
    <location>
        <begin position="205"/>
        <end position="224"/>
    </location>
</feature>
<evidence type="ECO:0000313" key="8">
    <source>
        <dbReference type="Proteomes" id="UP001500604"/>
    </source>
</evidence>
<proteinExistence type="predicted"/>
<feature type="transmembrane region" description="Helical" evidence="6">
    <location>
        <begin position="146"/>
        <end position="167"/>
    </location>
</feature>
<name>A0ABP8V630_9GAMM</name>
<feature type="transmembrane region" description="Helical" evidence="6">
    <location>
        <begin position="287"/>
        <end position="308"/>
    </location>
</feature>
<protein>
    <submittedName>
        <fullName evidence="7">YfcC family protein</fullName>
    </submittedName>
</protein>
<feature type="transmembrane region" description="Helical" evidence="6">
    <location>
        <begin position="320"/>
        <end position="338"/>
    </location>
</feature>
<keyword evidence="8" id="KW-1185">Reference proteome</keyword>
<keyword evidence="2" id="KW-1003">Cell membrane</keyword>
<evidence type="ECO:0000256" key="2">
    <source>
        <dbReference type="ARBA" id="ARBA00022475"/>
    </source>
</evidence>
<dbReference type="PANTHER" id="PTHR43652">
    <property type="entry name" value="BASIC AMINO ACID ANTIPORTER YFCC-RELATED"/>
    <property type="match status" value="1"/>
</dbReference>
<organism evidence="7 8">
    <name type="scientific">Kistimonas scapharcae</name>
    <dbReference type="NCBI Taxonomy" id="1036133"/>
    <lineage>
        <taxon>Bacteria</taxon>
        <taxon>Pseudomonadati</taxon>
        <taxon>Pseudomonadota</taxon>
        <taxon>Gammaproteobacteria</taxon>
        <taxon>Oceanospirillales</taxon>
        <taxon>Endozoicomonadaceae</taxon>
        <taxon>Kistimonas</taxon>
    </lineage>
</organism>
<dbReference type="Proteomes" id="UP001500604">
    <property type="component" value="Unassembled WGS sequence"/>
</dbReference>
<feature type="transmembrane region" description="Helical" evidence="6">
    <location>
        <begin position="419"/>
        <end position="437"/>
    </location>
</feature>
<keyword evidence="3 6" id="KW-0812">Transmembrane</keyword>
<evidence type="ECO:0000256" key="4">
    <source>
        <dbReference type="ARBA" id="ARBA00022989"/>
    </source>
</evidence>
<evidence type="ECO:0000313" key="7">
    <source>
        <dbReference type="EMBL" id="GAA4651718.1"/>
    </source>
</evidence>
<comment type="subcellular location">
    <subcellularLocation>
        <location evidence="1">Cell membrane</location>
        <topology evidence="1">Multi-pass membrane protein</topology>
    </subcellularLocation>
</comment>
<keyword evidence="5 6" id="KW-0472">Membrane</keyword>
<dbReference type="PANTHER" id="PTHR43652:SF6">
    <property type="entry name" value="ARGININE REPRESSOR"/>
    <property type="match status" value="1"/>
</dbReference>
<feature type="transmembrane region" description="Helical" evidence="6">
    <location>
        <begin position="84"/>
        <end position="109"/>
    </location>
</feature>
<gene>
    <name evidence="7" type="ORF">GCM10023116_40020</name>
</gene>
<feature type="transmembrane region" description="Helical" evidence="6">
    <location>
        <begin position="7"/>
        <end position="27"/>
    </location>
</feature>
<evidence type="ECO:0000256" key="3">
    <source>
        <dbReference type="ARBA" id="ARBA00022692"/>
    </source>
</evidence>
<dbReference type="InterPro" id="IPR018385">
    <property type="entry name" value="C4_dicarb_anaerob_car-like"/>
</dbReference>
<feature type="transmembrane region" description="Helical" evidence="6">
    <location>
        <begin position="174"/>
        <end position="193"/>
    </location>
</feature>
<evidence type="ECO:0000256" key="5">
    <source>
        <dbReference type="ARBA" id="ARBA00023136"/>
    </source>
</evidence>
<feature type="transmembrane region" description="Helical" evidence="6">
    <location>
        <begin position="350"/>
        <end position="372"/>
    </location>
</feature>
<evidence type="ECO:0000256" key="6">
    <source>
        <dbReference type="SAM" id="Phobius"/>
    </source>
</evidence>
<accession>A0ABP8V630</accession>
<dbReference type="EMBL" id="BAABFL010000460">
    <property type="protein sequence ID" value="GAA4651718.1"/>
    <property type="molecule type" value="Genomic_DNA"/>
</dbReference>
<reference evidence="8" key="1">
    <citation type="journal article" date="2019" name="Int. J. Syst. Evol. Microbiol.">
        <title>The Global Catalogue of Microorganisms (GCM) 10K type strain sequencing project: providing services to taxonomists for standard genome sequencing and annotation.</title>
        <authorList>
            <consortium name="The Broad Institute Genomics Platform"/>
            <consortium name="The Broad Institute Genome Sequencing Center for Infectious Disease"/>
            <person name="Wu L."/>
            <person name="Ma J."/>
        </authorList>
    </citation>
    <scope>NUCLEOTIDE SEQUENCE [LARGE SCALE GENOMIC DNA]</scope>
    <source>
        <strain evidence="8">JCM 17805</strain>
    </source>
</reference>
<feature type="transmembrane region" description="Helical" evidence="6">
    <location>
        <begin position="449"/>
        <end position="468"/>
    </location>
</feature>
<evidence type="ECO:0000256" key="1">
    <source>
        <dbReference type="ARBA" id="ARBA00004651"/>
    </source>
</evidence>
<sequence length="469" mass="49811">MTRLKFPSAYTILFFLTIVMAVLTWVVPAGQYQMTTNEDLGRDVPIAGTYHTVEASPQGFADVVLAPIDGFYNHSTYSANAIDVALFVLIIGGFLGVATQTGAIDAGIARITERLKGREQWMIPILMGIFAAGGTVYGMAEETIPFYALLIPVMIAAGYDAVTGVAIIMIGAGIGCLGSTINPFATVIASNAAGVSFTDGQLPRVIILVLGWLACVVYVMRYAARVKADPSQSLVADQRVANEKHFLGHEGSQTETVELTGRHKLILTFFALSFAVMMWGVSVGGWWMAEISALFLVSSIVIGLIGQLSEEELTTTFVNGARDLLGVALIIALARGIVVIMDQGNITHTILYGAEQMVSGLPGVAFINAVYWLEMALSFLVPSSSGLAVLSMPVLAPLADFVNVSRELVVTAYQSASGLPNLITPTSGVVMGGLAIGRVSYSRWVKFMCPLLAILVVIVTVVLSVSAML</sequence>
<dbReference type="Pfam" id="PF03606">
    <property type="entry name" value="DcuC"/>
    <property type="match status" value="1"/>
</dbReference>
<comment type="caution">
    <text evidence="7">The sequence shown here is derived from an EMBL/GenBank/DDBJ whole genome shotgun (WGS) entry which is preliminary data.</text>
</comment>